<feature type="binding site" evidence="5">
    <location>
        <position position="119"/>
    </location>
    <ligand>
        <name>substrate</name>
    </ligand>
</feature>
<evidence type="ECO:0000256" key="5">
    <source>
        <dbReference type="PIRSR" id="PIRSR605493-1"/>
    </source>
</evidence>
<comment type="cofactor">
    <cofactor evidence="5">
        <name>Mg(2+)</name>
        <dbReference type="ChEBI" id="CHEBI:18420"/>
    </cofactor>
</comment>
<protein>
    <recommendedName>
        <fullName evidence="2">Putative 4-hydroxy-4-methyl-2-oxoglutarate aldolase</fullName>
    </recommendedName>
    <alternativeName>
        <fullName evidence="3">Regulator of ribonuclease activity homolog</fullName>
    </alternativeName>
    <alternativeName>
        <fullName evidence="4">RraA-like protein</fullName>
    </alternativeName>
</protein>
<dbReference type="RefSeq" id="WP_120348413.1">
    <property type="nucleotide sequence ID" value="NZ_MCAS01000052.1"/>
</dbReference>
<keyword evidence="6" id="KW-0489">Methyltransferase</keyword>
<organism evidence="6 7">
    <name type="scientific">Paraburkholderia fungorum</name>
    <dbReference type="NCBI Taxonomy" id="134537"/>
    <lineage>
        <taxon>Bacteria</taxon>
        <taxon>Pseudomonadati</taxon>
        <taxon>Pseudomonadota</taxon>
        <taxon>Betaproteobacteria</taxon>
        <taxon>Burkholderiales</taxon>
        <taxon>Burkholderiaceae</taxon>
        <taxon>Paraburkholderia</taxon>
    </lineage>
</organism>
<evidence type="ECO:0000313" key="6">
    <source>
        <dbReference type="EMBL" id="RKF34429.1"/>
    </source>
</evidence>
<proteinExistence type="predicted"/>
<evidence type="ECO:0000256" key="3">
    <source>
        <dbReference type="ARBA" id="ARBA00029596"/>
    </source>
</evidence>
<dbReference type="PANTHER" id="PTHR33254:SF4">
    <property type="entry name" value="4-HYDROXY-4-METHYL-2-OXOGLUTARATE ALDOLASE 3-RELATED"/>
    <property type="match status" value="1"/>
</dbReference>
<feature type="binding site" evidence="5">
    <location>
        <begin position="97"/>
        <end position="100"/>
    </location>
    <ligand>
        <name>substrate</name>
    </ligand>
</feature>
<dbReference type="CDD" id="cd16841">
    <property type="entry name" value="RraA_family"/>
    <property type="match status" value="1"/>
</dbReference>
<dbReference type="GO" id="GO:0032259">
    <property type="term" value="P:methylation"/>
    <property type="evidence" value="ECO:0007669"/>
    <property type="project" value="UniProtKB-KW"/>
</dbReference>
<comment type="cofactor">
    <cofactor evidence="1">
        <name>a divalent metal cation</name>
        <dbReference type="ChEBI" id="CHEBI:60240"/>
    </cofactor>
</comment>
<dbReference type="Pfam" id="PF03737">
    <property type="entry name" value="RraA-like"/>
    <property type="match status" value="1"/>
</dbReference>
<evidence type="ECO:0000256" key="2">
    <source>
        <dbReference type="ARBA" id="ARBA00016549"/>
    </source>
</evidence>
<keyword evidence="5" id="KW-0460">Magnesium</keyword>
<dbReference type="Gene3D" id="3.50.30.40">
    <property type="entry name" value="Ribonuclease E inhibitor RraA/RraA-like"/>
    <property type="match status" value="1"/>
</dbReference>
<dbReference type="GO" id="GO:0046872">
    <property type="term" value="F:metal ion binding"/>
    <property type="evidence" value="ECO:0007669"/>
    <property type="project" value="UniProtKB-KW"/>
</dbReference>
<dbReference type="AlphaFoldDB" id="A0A420FND1"/>
<name>A0A420FND1_9BURK</name>
<evidence type="ECO:0000313" key="7">
    <source>
        <dbReference type="Proteomes" id="UP000283709"/>
    </source>
</evidence>
<reference evidence="6 7" key="1">
    <citation type="submission" date="2016-07" db="EMBL/GenBank/DDBJ databases">
        <title>Genome analysis of Burkholderia fungorum ES3-20.</title>
        <authorList>
            <person name="Xu D."/>
            <person name="Yao R."/>
            <person name="Zheng S."/>
        </authorList>
    </citation>
    <scope>NUCLEOTIDE SEQUENCE [LARGE SCALE GENOMIC DNA]</scope>
    <source>
        <strain evidence="6 7">ES3-20</strain>
    </source>
</reference>
<dbReference type="InterPro" id="IPR036704">
    <property type="entry name" value="RraA/RraA-like_sf"/>
</dbReference>
<dbReference type="NCBIfam" id="NF004850">
    <property type="entry name" value="PRK06201.1"/>
    <property type="match status" value="1"/>
</dbReference>
<dbReference type="GO" id="GO:0008168">
    <property type="term" value="F:methyltransferase activity"/>
    <property type="evidence" value="ECO:0007669"/>
    <property type="project" value="UniProtKB-KW"/>
</dbReference>
<dbReference type="OrthoDB" id="8717144at2"/>
<accession>A0A420FND1</accession>
<gene>
    <name evidence="6" type="ORF">BCY88_38175</name>
</gene>
<dbReference type="EMBL" id="MCAS01000052">
    <property type="protein sequence ID" value="RKF34429.1"/>
    <property type="molecule type" value="Genomic_DNA"/>
</dbReference>
<feature type="binding site" evidence="5">
    <location>
        <position position="120"/>
    </location>
    <ligand>
        <name>Mg(2+)</name>
        <dbReference type="ChEBI" id="CHEBI:18420"/>
    </ligand>
</feature>
<keyword evidence="5" id="KW-0479">Metal-binding</keyword>
<keyword evidence="6" id="KW-0808">Transferase</keyword>
<dbReference type="SUPFAM" id="SSF89562">
    <property type="entry name" value="RraA-like"/>
    <property type="match status" value="1"/>
</dbReference>
<evidence type="ECO:0000256" key="1">
    <source>
        <dbReference type="ARBA" id="ARBA00001968"/>
    </source>
</evidence>
<dbReference type="Proteomes" id="UP000283709">
    <property type="component" value="Unassembled WGS sequence"/>
</dbReference>
<dbReference type="PANTHER" id="PTHR33254">
    <property type="entry name" value="4-HYDROXY-4-METHYL-2-OXOGLUTARATE ALDOLASE 3-RELATED"/>
    <property type="match status" value="1"/>
</dbReference>
<dbReference type="InterPro" id="IPR005493">
    <property type="entry name" value="RraA/RraA-like"/>
</dbReference>
<comment type="caution">
    <text evidence="6">The sequence shown here is derived from an EMBL/GenBank/DDBJ whole genome shotgun (WGS) entry which is preliminary data.</text>
</comment>
<sequence>MPIDNFVLHPAPPLAPALLLEAFQNVATPHISDNLMRLAGVTGLHRFHRERKLLGTAVTVKVRPGDNLLIYKALMEMSPGHVLIVDGGGDATNALVGELLMLYAQQRGCAGFVIDGAVRDTAAFYDADFPCYARGASHRGPYKQGPGAINVPVSVGGHVVHPGDIVVGDEDGVVTFPVSAAPSLLDAIHRTAANEDAVKAEIATGAVHQSWLDRMLSSHGLL</sequence>
<evidence type="ECO:0000256" key="4">
    <source>
        <dbReference type="ARBA" id="ARBA00030169"/>
    </source>
</evidence>